<evidence type="ECO:0000259" key="16">
    <source>
        <dbReference type="PROSITE" id="PS50109"/>
    </source>
</evidence>
<evidence type="ECO:0000256" key="3">
    <source>
        <dbReference type="ARBA" id="ARBA00012438"/>
    </source>
</evidence>
<dbReference type="Gene3D" id="1.10.287.130">
    <property type="match status" value="1"/>
</dbReference>
<evidence type="ECO:0000256" key="13">
    <source>
        <dbReference type="ARBA" id="ARBA00023012"/>
    </source>
</evidence>
<dbReference type="PROSITE" id="PS50109">
    <property type="entry name" value="HIS_KIN"/>
    <property type="match status" value="1"/>
</dbReference>
<sequence>MKLRTKIQLFTSLFMLVLILLINASIYFLFYSNTVDSELEELTEQVNTIVSNLNANPDIPPTELLKAFLPADGIIRVYPESGNPIVHSKDKEFLSLPGAFTNAETSEIILFEGERFATVSKPIIWNNGDVVTLQLSKQLVALSENMRTLFYVLVLASLIILIPTIIAGNVLGRFLLRPVKSLIHTMRENIKYARWKKIDLSNRSKDELYEMEKTFNDMIDSLKESYEMQEIFVSDASHELKTPISIIKSYAQLVERRGMDNTELMKESIEAITLEAERMQKLVEQMLALAKNKEVHHAEVVDMNQLMEETIAIFTGAYGREITLKHDSEAHFVQGNTDQLKQVLYILMDNAHKYSEDKVDVRIGEKDDAVIIDIIDSGGGIPQQERDRVFERFYRIDKARSRNTGGTGLGLAIAKSITLAHGGKIEVESEAGKGSTFTIKLPAFKKMDSEN</sequence>
<dbReference type="Pfam" id="PF18719">
    <property type="entry name" value="ArlS_N"/>
    <property type="match status" value="1"/>
</dbReference>
<comment type="subcellular location">
    <subcellularLocation>
        <location evidence="2">Cell membrane</location>
        <topology evidence="2">Multi-pass membrane protein</topology>
    </subcellularLocation>
</comment>
<keyword evidence="10 18" id="KW-0418">Kinase</keyword>
<dbReference type="Gene3D" id="6.10.340.10">
    <property type="match status" value="1"/>
</dbReference>
<keyword evidence="12 15" id="KW-1133">Transmembrane helix</keyword>
<dbReference type="Pfam" id="PF00672">
    <property type="entry name" value="HAMP"/>
    <property type="match status" value="1"/>
</dbReference>
<dbReference type="InterPro" id="IPR003661">
    <property type="entry name" value="HisK_dim/P_dom"/>
</dbReference>
<gene>
    <name evidence="18" type="ORF">ABC228_18880</name>
</gene>
<proteinExistence type="predicted"/>
<keyword evidence="11" id="KW-0067">ATP-binding</keyword>
<dbReference type="SUPFAM" id="SSF55874">
    <property type="entry name" value="ATPase domain of HSP90 chaperone/DNA topoisomerase II/histidine kinase"/>
    <property type="match status" value="1"/>
</dbReference>
<dbReference type="Pfam" id="PF00512">
    <property type="entry name" value="HisKA"/>
    <property type="match status" value="1"/>
</dbReference>
<feature type="domain" description="Histidine kinase" evidence="16">
    <location>
        <begin position="235"/>
        <end position="445"/>
    </location>
</feature>
<evidence type="ECO:0000256" key="11">
    <source>
        <dbReference type="ARBA" id="ARBA00022840"/>
    </source>
</evidence>
<keyword evidence="5" id="KW-1003">Cell membrane</keyword>
<evidence type="ECO:0000256" key="4">
    <source>
        <dbReference type="ARBA" id="ARBA00015735"/>
    </source>
</evidence>
<evidence type="ECO:0000256" key="12">
    <source>
        <dbReference type="ARBA" id="ARBA00022989"/>
    </source>
</evidence>
<dbReference type="InterPro" id="IPR003594">
    <property type="entry name" value="HATPase_dom"/>
</dbReference>
<dbReference type="PROSITE" id="PS50885">
    <property type="entry name" value="HAMP"/>
    <property type="match status" value="1"/>
</dbReference>
<dbReference type="EMBL" id="JBDIML010000012">
    <property type="protein sequence ID" value="MEN2769232.1"/>
    <property type="molecule type" value="Genomic_DNA"/>
</dbReference>
<feature type="domain" description="HAMP" evidence="17">
    <location>
        <begin position="173"/>
        <end position="227"/>
    </location>
</feature>
<evidence type="ECO:0000256" key="2">
    <source>
        <dbReference type="ARBA" id="ARBA00004651"/>
    </source>
</evidence>
<dbReference type="CDD" id="cd00075">
    <property type="entry name" value="HATPase"/>
    <property type="match status" value="1"/>
</dbReference>
<organism evidence="18 19">
    <name type="scientific">Ornithinibacillus xuwenensis</name>
    <dbReference type="NCBI Taxonomy" id="3144668"/>
    <lineage>
        <taxon>Bacteria</taxon>
        <taxon>Bacillati</taxon>
        <taxon>Bacillota</taxon>
        <taxon>Bacilli</taxon>
        <taxon>Bacillales</taxon>
        <taxon>Bacillaceae</taxon>
        <taxon>Ornithinibacillus</taxon>
    </lineage>
</organism>
<dbReference type="Pfam" id="PF02518">
    <property type="entry name" value="HATPase_c"/>
    <property type="match status" value="1"/>
</dbReference>
<keyword evidence="8 15" id="KW-0812">Transmembrane</keyword>
<dbReference type="PANTHER" id="PTHR45528">
    <property type="entry name" value="SENSOR HISTIDINE KINASE CPXA"/>
    <property type="match status" value="1"/>
</dbReference>
<dbReference type="InterPro" id="IPR004358">
    <property type="entry name" value="Sig_transdc_His_kin-like_C"/>
</dbReference>
<dbReference type="PRINTS" id="PR00344">
    <property type="entry name" value="BCTRLSENSOR"/>
</dbReference>
<evidence type="ECO:0000313" key="19">
    <source>
        <dbReference type="Proteomes" id="UP001444625"/>
    </source>
</evidence>
<dbReference type="InterPro" id="IPR050398">
    <property type="entry name" value="HssS/ArlS-like"/>
</dbReference>
<dbReference type="InterPro" id="IPR036097">
    <property type="entry name" value="HisK_dim/P_sf"/>
</dbReference>
<evidence type="ECO:0000313" key="18">
    <source>
        <dbReference type="EMBL" id="MEN2769232.1"/>
    </source>
</evidence>
<evidence type="ECO:0000256" key="10">
    <source>
        <dbReference type="ARBA" id="ARBA00022777"/>
    </source>
</evidence>
<dbReference type="InterPro" id="IPR036890">
    <property type="entry name" value="HATPase_C_sf"/>
</dbReference>
<dbReference type="EC" id="2.7.13.3" evidence="3"/>
<comment type="catalytic activity">
    <reaction evidence="1">
        <text>ATP + protein L-histidine = ADP + protein N-phospho-L-histidine.</text>
        <dbReference type="EC" id="2.7.13.3"/>
    </reaction>
</comment>
<dbReference type="Proteomes" id="UP001444625">
    <property type="component" value="Unassembled WGS sequence"/>
</dbReference>
<dbReference type="InterPro" id="IPR005467">
    <property type="entry name" value="His_kinase_dom"/>
</dbReference>
<keyword evidence="6" id="KW-0597">Phosphoprotein</keyword>
<dbReference type="SMART" id="SM00388">
    <property type="entry name" value="HisKA"/>
    <property type="match status" value="1"/>
</dbReference>
<evidence type="ECO:0000256" key="8">
    <source>
        <dbReference type="ARBA" id="ARBA00022692"/>
    </source>
</evidence>
<evidence type="ECO:0000256" key="9">
    <source>
        <dbReference type="ARBA" id="ARBA00022741"/>
    </source>
</evidence>
<dbReference type="CDD" id="cd06225">
    <property type="entry name" value="HAMP"/>
    <property type="match status" value="1"/>
</dbReference>
<dbReference type="CDD" id="cd00082">
    <property type="entry name" value="HisKA"/>
    <property type="match status" value="1"/>
</dbReference>
<protein>
    <recommendedName>
        <fullName evidence="4">Signal transduction histidine-protein kinase ArlS</fullName>
        <ecNumber evidence="3">2.7.13.3</ecNumber>
    </recommendedName>
</protein>
<evidence type="ECO:0000256" key="14">
    <source>
        <dbReference type="ARBA" id="ARBA00023136"/>
    </source>
</evidence>
<dbReference type="Gene3D" id="3.30.565.10">
    <property type="entry name" value="Histidine kinase-like ATPase, C-terminal domain"/>
    <property type="match status" value="1"/>
</dbReference>
<keyword evidence="14 15" id="KW-0472">Membrane</keyword>
<dbReference type="PANTHER" id="PTHR45528:SF1">
    <property type="entry name" value="SENSOR HISTIDINE KINASE CPXA"/>
    <property type="match status" value="1"/>
</dbReference>
<dbReference type="InterPro" id="IPR003660">
    <property type="entry name" value="HAMP_dom"/>
</dbReference>
<name>A0ABU9XLT2_9BACI</name>
<accession>A0ABU9XLT2</accession>
<evidence type="ECO:0000256" key="6">
    <source>
        <dbReference type="ARBA" id="ARBA00022553"/>
    </source>
</evidence>
<dbReference type="SUPFAM" id="SSF47384">
    <property type="entry name" value="Homodimeric domain of signal transducing histidine kinase"/>
    <property type="match status" value="1"/>
</dbReference>
<comment type="caution">
    <text evidence="18">The sequence shown here is derived from an EMBL/GenBank/DDBJ whole genome shotgun (WGS) entry which is preliminary data.</text>
</comment>
<keyword evidence="19" id="KW-1185">Reference proteome</keyword>
<evidence type="ECO:0000259" key="17">
    <source>
        <dbReference type="PROSITE" id="PS50885"/>
    </source>
</evidence>
<keyword evidence="13" id="KW-0902">Two-component regulatory system</keyword>
<evidence type="ECO:0000256" key="15">
    <source>
        <dbReference type="SAM" id="Phobius"/>
    </source>
</evidence>
<feature type="transmembrane region" description="Helical" evidence="15">
    <location>
        <begin position="149"/>
        <end position="176"/>
    </location>
</feature>
<keyword evidence="7" id="KW-0808">Transferase</keyword>
<dbReference type="RefSeq" id="WP_345826726.1">
    <property type="nucleotide sequence ID" value="NZ_JBDIML010000012.1"/>
</dbReference>
<reference evidence="18 19" key="1">
    <citation type="submission" date="2024-05" db="EMBL/GenBank/DDBJ databases">
        <authorList>
            <person name="Haq I."/>
            <person name="Ullah Z."/>
            <person name="Ahmad R."/>
            <person name="Li M."/>
            <person name="Tong Y."/>
        </authorList>
    </citation>
    <scope>NUCLEOTIDE SEQUENCE [LARGE SCALE GENOMIC DNA]</scope>
    <source>
        <strain evidence="18 19">16A2E</strain>
    </source>
</reference>
<evidence type="ECO:0000256" key="7">
    <source>
        <dbReference type="ARBA" id="ARBA00022679"/>
    </source>
</evidence>
<evidence type="ECO:0000256" key="5">
    <source>
        <dbReference type="ARBA" id="ARBA00022475"/>
    </source>
</evidence>
<keyword evidence="9" id="KW-0547">Nucleotide-binding</keyword>
<evidence type="ECO:0000256" key="1">
    <source>
        <dbReference type="ARBA" id="ARBA00000085"/>
    </source>
</evidence>
<feature type="transmembrane region" description="Helical" evidence="15">
    <location>
        <begin position="7"/>
        <end position="30"/>
    </location>
</feature>
<dbReference type="InterPro" id="IPR041610">
    <property type="entry name" value="ArlS_N"/>
</dbReference>
<dbReference type="GO" id="GO:0016301">
    <property type="term" value="F:kinase activity"/>
    <property type="evidence" value="ECO:0007669"/>
    <property type="project" value="UniProtKB-KW"/>
</dbReference>
<dbReference type="SMART" id="SM00387">
    <property type="entry name" value="HATPase_c"/>
    <property type="match status" value="1"/>
</dbReference>